<organism evidence="3 4">
    <name type="scientific">Tumebacillus lacus</name>
    <dbReference type="NCBI Taxonomy" id="2995335"/>
    <lineage>
        <taxon>Bacteria</taxon>
        <taxon>Bacillati</taxon>
        <taxon>Bacillota</taxon>
        <taxon>Bacilli</taxon>
        <taxon>Bacillales</taxon>
        <taxon>Alicyclobacillaceae</taxon>
        <taxon>Tumebacillus</taxon>
    </lineage>
</organism>
<dbReference type="Proteomes" id="UP001208017">
    <property type="component" value="Unassembled WGS sequence"/>
</dbReference>
<feature type="domain" description="DUF4367" evidence="2">
    <location>
        <begin position="235"/>
        <end position="332"/>
    </location>
</feature>
<dbReference type="InterPro" id="IPR029046">
    <property type="entry name" value="LolA/LolB/LppX"/>
</dbReference>
<evidence type="ECO:0000256" key="1">
    <source>
        <dbReference type="SAM" id="SignalP"/>
    </source>
</evidence>
<protein>
    <submittedName>
        <fullName evidence="3">DUF4367 domain-containing protein</fullName>
    </submittedName>
</protein>
<feature type="chain" id="PRO_5046271294" evidence="1">
    <location>
        <begin position="28"/>
        <end position="338"/>
    </location>
</feature>
<gene>
    <name evidence="3" type="ORF">OS242_20180</name>
</gene>
<dbReference type="PROSITE" id="PS51257">
    <property type="entry name" value="PROKAR_LIPOPROTEIN"/>
    <property type="match status" value="1"/>
</dbReference>
<dbReference type="Pfam" id="PF14285">
    <property type="entry name" value="DUF4367"/>
    <property type="match status" value="1"/>
</dbReference>
<evidence type="ECO:0000259" key="2">
    <source>
        <dbReference type="Pfam" id="PF14285"/>
    </source>
</evidence>
<dbReference type="InterPro" id="IPR025377">
    <property type="entry name" value="DUF4367"/>
</dbReference>
<dbReference type="PANTHER" id="PTHR37507">
    <property type="entry name" value="SPORULATION PROTEIN YDCC"/>
    <property type="match status" value="1"/>
</dbReference>
<keyword evidence="4" id="KW-1185">Reference proteome</keyword>
<reference evidence="3 4" key="1">
    <citation type="submission" date="2022-11" db="EMBL/GenBank/DDBJ databases">
        <title>Study of microbial diversity in lake waters.</title>
        <authorList>
            <person name="Zhang J."/>
        </authorList>
    </citation>
    <scope>NUCLEOTIDE SEQUENCE [LARGE SCALE GENOMIC DNA]</scope>
    <source>
        <strain evidence="3 4">DT12</strain>
    </source>
</reference>
<feature type="signal peptide" evidence="1">
    <location>
        <begin position="1"/>
        <end position="27"/>
    </location>
</feature>
<dbReference type="Gene3D" id="2.50.20.10">
    <property type="entry name" value="Lipoprotein localisation LolA/LolB/LppX"/>
    <property type="match status" value="1"/>
</dbReference>
<keyword evidence="1" id="KW-0732">Signal</keyword>
<dbReference type="PANTHER" id="PTHR37507:SF2">
    <property type="entry name" value="SPORULATION PROTEIN YDCC"/>
    <property type="match status" value="1"/>
</dbReference>
<name>A0ABT3X9E3_9BACL</name>
<comment type="caution">
    <text evidence="3">The sequence shown here is derived from an EMBL/GenBank/DDBJ whole genome shotgun (WGS) entry which is preliminary data.</text>
</comment>
<evidence type="ECO:0000313" key="4">
    <source>
        <dbReference type="Proteomes" id="UP001208017"/>
    </source>
</evidence>
<accession>A0ABT3X9E3</accession>
<dbReference type="SUPFAM" id="SSF89392">
    <property type="entry name" value="Prokaryotic lipoproteins and lipoprotein localization factors"/>
    <property type="match status" value="1"/>
</dbReference>
<dbReference type="RefSeq" id="WP_267153481.1">
    <property type="nucleotide sequence ID" value="NZ_JAPMLT010000017.1"/>
</dbReference>
<proteinExistence type="predicted"/>
<dbReference type="InterPro" id="IPR052944">
    <property type="entry name" value="Sporulation_related"/>
</dbReference>
<sequence>MFKKSMLRQKLYLVFVCCLVLSLTLVGCGSRDQETVLKDLGEMKQDLKTYESKAMMTVSANNQVQKYSIETWYQSPHYYRIALGNENKEVTQVIIRNDDGVFVVSPQLKKSFRFRGDWAENQGYVYLYHAVIDRVLNAKERGFDAKDGQLSFTMKMEPENPLVTEQKVTLKDSNLHPIQVALLDKDKKSVVSVDYESFKTGVEFKKEQFSPEAAMAMAPTDAKPVMAGAKDFGIIEPRYLPNGAKMVDQQETKSTVMLRFDGQNAFTITEHRPAAKDTSLYAGEIVDLWGVPAVVAGAESGNRSMYWFHNGVEFSLTGNMAVDEMIRVAQSMTNHAGK</sequence>
<dbReference type="EMBL" id="JAPMLT010000017">
    <property type="protein sequence ID" value="MCX7572230.1"/>
    <property type="molecule type" value="Genomic_DNA"/>
</dbReference>
<evidence type="ECO:0000313" key="3">
    <source>
        <dbReference type="EMBL" id="MCX7572230.1"/>
    </source>
</evidence>